<dbReference type="AlphaFoldDB" id="A0A345XWL7"/>
<dbReference type="Gene3D" id="3.40.50.1820">
    <property type="entry name" value="alpha/beta hydrolase"/>
    <property type="match status" value="1"/>
</dbReference>
<evidence type="ECO:0000256" key="3">
    <source>
        <dbReference type="ARBA" id="ARBA00023098"/>
    </source>
</evidence>
<gene>
    <name evidence="6" type="ORF">DVA86_28940</name>
</gene>
<evidence type="ECO:0000313" key="7">
    <source>
        <dbReference type="Proteomes" id="UP000254425"/>
    </source>
</evidence>
<dbReference type="KEGG" id="sarm:DVA86_28940"/>
<name>A0A345XWL7_9ACTN</name>
<reference evidence="6 7" key="1">
    <citation type="submission" date="2018-07" db="EMBL/GenBank/DDBJ databases">
        <title>Draft genome of the type strain Streptomyces armeniacus ATCC 15676.</title>
        <authorList>
            <person name="Labana P."/>
            <person name="Gosse J.T."/>
            <person name="Boddy C.N."/>
        </authorList>
    </citation>
    <scope>NUCLEOTIDE SEQUENCE [LARGE SCALE GENOMIC DNA]</scope>
    <source>
        <strain evidence="6 7">ATCC 15676</strain>
    </source>
</reference>
<keyword evidence="3" id="KW-0443">Lipid metabolism</keyword>
<sequence>MRSHKRLPHSRTRRALVAALVVGACAAAVPAVGLPGGPDGPGSGTGTGGTDSRADAASARPVRLSLARPTGPFGVGTTELHLVDETRRDPWGGEGRRELMASVWYPARHGSGGERAPYMRPGAAKVFGKGAAEVLKLPAGTVDWAGTRTHARLGAEVSPKAGRAPVVLFSPGGFNERTLGTSTAEQLASEGYVVVTIDHPGEAHAVEFPDGRVVEPSPELQKIKDQAQRWRRMLEVRVADTHFVTARLRSLAKGDNPDAGRRALPRGLAKAMDMEKLGMFGHSMGGVTAAEAMREDPGIDAGVDLDGPLGLSWTDPGKLLPVARTGLDRPFLLMGTKLFREDESVAPHTHRESPSWKSFWEHSPGWKRDLWWPKAAHNSLTDYQSLLPQLDRRAELPRGLRESMIGTVDPERSVSSQRAYLTAFFDRHLRGQSRPVLDGPSPRHPDVRFIR</sequence>
<dbReference type="Proteomes" id="UP000254425">
    <property type="component" value="Chromosome"/>
</dbReference>
<dbReference type="SUPFAM" id="SSF53474">
    <property type="entry name" value="alpha/beta-Hydrolases"/>
    <property type="match status" value="1"/>
</dbReference>
<evidence type="ECO:0000256" key="5">
    <source>
        <dbReference type="SAM" id="SignalP"/>
    </source>
</evidence>
<feature type="chain" id="PRO_5039408735" evidence="5">
    <location>
        <begin position="34"/>
        <end position="451"/>
    </location>
</feature>
<dbReference type="GO" id="GO:0016042">
    <property type="term" value="P:lipid catabolic process"/>
    <property type="evidence" value="ECO:0007669"/>
    <property type="project" value="UniProtKB-KW"/>
</dbReference>
<protein>
    <submittedName>
        <fullName evidence="6">Lipase</fullName>
    </submittedName>
</protein>
<keyword evidence="7" id="KW-1185">Reference proteome</keyword>
<feature type="compositionally biased region" description="Basic and acidic residues" evidence="4">
    <location>
        <begin position="441"/>
        <end position="451"/>
    </location>
</feature>
<dbReference type="PROSITE" id="PS51257">
    <property type="entry name" value="PROKAR_LIPOPROTEIN"/>
    <property type="match status" value="1"/>
</dbReference>
<feature type="compositionally biased region" description="Gly residues" evidence="4">
    <location>
        <begin position="34"/>
        <end position="49"/>
    </location>
</feature>
<feature type="signal peptide" evidence="5">
    <location>
        <begin position="1"/>
        <end position="33"/>
    </location>
</feature>
<evidence type="ECO:0000313" key="6">
    <source>
        <dbReference type="EMBL" id="AXK36033.1"/>
    </source>
</evidence>
<feature type="region of interest" description="Disordered" evidence="4">
    <location>
        <begin position="32"/>
        <end position="60"/>
    </location>
</feature>
<evidence type="ECO:0000256" key="2">
    <source>
        <dbReference type="ARBA" id="ARBA00022963"/>
    </source>
</evidence>
<keyword evidence="2" id="KW-0442">Lipid degradation</keyword>
<dbReference type="PANTHER" id="PTHR10272">
    <property type="entry name" value="PLATELET-ACTIVATING FACTOR ACETYLHYDROLASE"/>
    <property type="match status" value="1"/>
</dbReference>
<dbReference type="RefSeq" id="WP_208882678.1">
    <property type="nucleotide sequence ID" value="NZ_CP031320.1"/>
</dbReference>
<feature type="region of interest" description="Disordered" evidence="4">
    <location>
        <begin position="432"/>
        <end position="451"/>
    </location>
</feature>
<proteinExistence type="predicted"/>
<dbReference type="InterPro" id="IPR029058">
    <property type="entry name" value="AB_hydrolase_fold"/>
</dbReference>
<dbReference type="PANTHER" id="PTHR10272:SF0">
    <property type="entry name" value="PLATELET-ACTIVATING FACTOR ACETYLHYDROLASE"/>
    <property type="match status" value="1"/>
</dbReference>
<organism evidence="6 7">
    <name type="scientific">Streptomyces armeniacus</name>
    <dbReference type="NCBI Taxonomy" id="83291"/>
    <lineage>
        <taxon>Bacteria</taxon>
        <taxon>Bacillati</taxon>
        <taxon>Actinomycetota</taxon>
        <taxon>Actinomycetes</taxon>
        <taxon>Kitasatosporales</taxon>
        <taxon>Streptomycetaceae</taxon>
        <taxon>Streptomyces</taxon>
    </lineage>
</organism>
<accession>A0A345XWL7</accession>
<evidence type="ECO:0000256" key="1">
    <source>
        <dbReference type="ARBA" id="ARBA00022801"/>
    </source>
</evidence>
<dbReference type="EMBL" id="CP031320">
    <property type="protein sequence ID" value="AXK36033.1"/>
    <property type="molecule type" value="Genomic_DNA"/>
</dbReference>
<dbReference type="Pfam" id="PF03403">
    <property type="entry name" value="PAF-AH_p_II"/>
    <property type="match status" value="1"/>
</dbReference>
<keyword evidence="1" id="KW-0378">Hydrolase</keyword>
<dbReference type="GO" id="GO:0003847">
    <property type="term" value="F:1-alkyl-2-acetylglycerophosphocholine esterase activity"/>
    <property type="evidence" value="ECO:0007669"/>
    <property type="project" value="TreeGrafter"/>
</dbReference>
<evidence type="ECO:0000256" key="4">
    <source>
        <dbReference type="SAM" id="MobiDB-lite"/>
    </source>
</evidence>
<keyword evidence="5" id="KW-0732">Signal</keyword>